<dbReference type="Gene3D" id="3.90.550.10">
    <property type="entry name" value="Spore Coat Polysaccharide Biosynthesis Protein SpsA, Chain A"/>
    <property type="match status" value="1"/>
</dbReference>
<keyword evidence="2" id="KW-0808">Transferase</keyword>
<dbReference type="AlphaFoldDB" id="A0A433J5S1"/>
<evidence type="ECO:0000313" key="2">
    <source>
        <dbReference type="EMBL" id="RUQ68079.1"/>
    </source>
</evidence>
<sequence>MAPLGSFIIVTGGDSRYCPLILELVASLRALKPAAECPIGVIDAGLTDDQRAAMTADGLSVVTPPWPVEIPAHRLRNRIHLKANLAKLHLPNYFPGYETIIWIDADAWVQDWAAVELLRRGAALNRFAIVAQFGRFSETELRLDWLFGRFARVRSILFKNATRAGLTTAESRTLATRPTLNAGAYALKADAPHWAAFQRWQKKVLVKGRLFTSDQLAMAGAIYLDGLPVELLPEWCNYIGPWRFDPARNELVEYYLPNRRLGIVHMAGEDAMRADLSVRRPVLDMEDRVHQLSLRQPAWTEPDPAREPDLVTVGGLR</sequence>
<proteinExistence type="predicted"/>
<dbReference type="OrthoDB" id="7157498at2"/>
<feature type="region of interest" description="Disordered" evidence="1">
    <location>
        <begin position="298"/>
        <end position="317"/>
    </location>
</feature>
<protein>
    <submittedName>
        <fullName evidence="2">Glycosyl transferase</fullName>
    </submittedName>
</protein>
<dbReference type="GO" id="GO:0016757">
    <property type="term" value="F:glycosyltransferase activity"/>
    <property type="evidence" value="ECO:0007669"/>
    <property type="project" value="InterPro"/>
</dbReference>
<dbReference type="SUPFAM" id="SSF53448">
    <property type="entry name" value="Nucleotide-diphospho-sugar transferases"/>
    <property type="match status" value="1"/>
</dbReference>
<evidence type="ECO:0000256" key="1">
    <source>
        <dbReference type="SAM" id="MobiDB-lite"/>
    </source>
</evidence>
<name>A0A433J5S1_9PROT</name>
<accession>A0A433J5S1</accession>
<dbReference type="RefSeq" id="WP_127000506.1">
    <property type="nucleotide sequence ID" value="NZ_JBNPXW010000013.1"/>
</dbReference>
<comment type="caution">
    <text evidence="2">The sequence shown here is derived from an EMBL/GenBank/DDBJ whole genome shotgun (WGS) entry which is preliminary data.</text>
</comment>
<dbReference type="InterPro" id="IPR002495">
    <property type="entry name" value="Glyco_trans_8"/>
</dbReference>
<dbReference type="Pfam" id="PF01501">
    <property type="entry name" value="Glyco_transf_8"/>
    <property type="match status" value="1"/>
</dbReference>
<gene>
    <name evidence="2" type="ORF">EJ913_18340</name>
</gene>
<reference evidence="2 3" key="1">
    <citation type="submission" date="2018-12" db="EMBL/GenBank/DDBJ databases">
        <authorList>
            <person name="Yang Y."/>
        </authorList>
    </citation>
    <scope>NUCLEOTIDE SEQUENCE [LARGE SCALE GENOMIC DNA]</scope>
    <source>
        <strain evidence="2 3">GSF71</strain>
    </source>
</reference>
<dbReference type="EMBL" id="RZIJ01000015">
    <property type="protein sequence ID" value="RUQ68079.1"/>
    <property type="molecule type" value="Genomic_DNA"/>
</dbReference>
<keyword evidence="3" id="KW-1185">Reference proteome</keyword>
<dbReference type="Proteomes" id="UP000280346">
    <property type="component" value="Unassembled WGS sequence"/>
</dbReference>
<evidence type="ECO:0000313" key="3">
    <source>
        <dbReference type="Proteomes" id="UP000280346"/>
    </source>
</evidence>
<organism evidence="2 3">
    <name type="scientific">Azospirillum doebereinerae</name>
    <dbReference type="NCBI Taxonomy" id="92933"/>
    <lineage>
        <taxon>Bacteria</taxon>
        <taxon>Pseudomonadati</taxon>
        <taxon>Pseudomonadota</taxon>
        <taxon>Alphaproteobacteria</taxon>
        <taxon>Rhodospirillales</taxon>
        <taxon>Azospirillaceae</taxon>
        <taxon>Azospirillum</taxon>
    </lineage>
</organism>
<dbReference type="InterPro" id="IPR029044">
    <property type="entry name" value="Nucleotide-diphossugar_trans"/>
</dbReference>